<evidence type="ECO:0000256" key="1">
    <source>
        <dbReference type="SAM" id="MobiDB-lite"/>
    </source>
</evidence>
<evidence type="ECO:0000313" key="3">
    <source>
        <dbReference type="RefSeq" id="XP_026738153.1"/>
    </source>
</evidence>
<dbReference type="Proteomes" id="UP000322000">
    <property type="component" value="Chromosome 15"/>
</dbReference>
<dbReference type="OrthoDB" id="7741006at2759"/>
<reference evidence="3" key="1">
    <citation type="submission" date="2025-08" db="UniProtKB">
        <authorList>
            <consortium name="RefSeq"/>
        </authorList>
    </citation>
    <scope>IDENTIFICATION</scope>
</reference>
<feature type="region of interest" description="Disordered" evidence="1">
    <location>
        <begin position="116"/>
        <end position="199"/>
    </location>
</feature>
<evidence type="ECO:0000313" key="2">
    <source>
        <dbReference type="Proteomes" id="UP000322000"/>
    </source>
</evidence>
<dbReference type="GeneID" id="113501265"/>
<organism evidence="2 3">
    <name type="scientific">Trichoplusia ni</name>
    <name type="common">Cabbage looper</name>
    <dbReference type="NCBI Taxonomy" id="7111"/>
    <lineage>
        <taxon>Eukaryota</taxon>
        <taxon>Metazoa</taxon>
        <taxon>Ecdysozoa</taxon>
        <taxon>Arthropoda</taxon>
        <taxon>Hexapoda</taxon>
        <taxon>Insecta</taxon>
        <taxon>Pterygota</taxon>
        <taxon>Neoptera</taxon>
        <taxon>Endopterygota</taxon>
        <taxon>Lepidoptera</taxon>
        <taxon>Glossata</taxon>
        <taxon>Ditrysia</taxon>
        <taxon>Noctuoidea</taxon>
        <taxon>Noctuidae</taxon>
        <taxon>Plusiinae</taxon>
        <taxon>Trichoplusia</taxon>
    </lineage>
</organism>
<dbReference type="InParanoid" id="A0A7E5WBQ5"/>
<keyword evidence="2" id="KW-1185">Reference proteome</keyword>
<feature type="compositionally biased region" description="Basic and acidic residues" evidence="1">
    <location>
        <begin position="164"/>
        <end position="199"/>
    </location>
</feature>
<dbReference type="KEGG" id="tnl:113501265"/>
<gene>
    <name evidence="3" type="primary">LOC113501265</name>
</gene>
<dbReference type="RefSeq" id="XP_026738153.1">
    <property type="nucleotide sequence ID" value="XM_026882352.1"/>
</dbReference>
<sequence>MSVFPPPPRDDVRAAHVIEIVEPDPAACEAPALPPDAELCSYRLLSDNLRAYSPDKGKLARYDVCATISPPRARILELLRPDDPGRDALEAIVRPAPRRLSRPLDDDTRRFLQRALQVPSPLYSMSTNSESHHRPPDSETDPEPAEVAEETSHKDKSMSSAERSLADELREAEEEQRVQEDECGGREVMSEMRRRGAGRDAVERERLGRLALAVEDDEQDECPLSATARRLDALLAQSRDLHHELLEIHEDLQSSSVRARRCTLAARELGAQARALRYLDDVVALLRGDLAAAARAQAWPFAIGRRDPGRNYVI</sequence>
<protein>
    <submittedName>
        <fullName evidence="3">Uncharacterized protein LOC113501265</fullName>
    </submittedName>
</protein>
<feature type="compositionally biased region" description="Acidic residues" evidence="1">
    <location>
        <begin position="138"/>
        <end position="149"/>
    </location>
</feature>
<accession>A0A7E5WBQ5</accession>
<name>A0A7E5WBQ5_TRINI</name>
<dbReference type="AlphaFoldDB" id="A0A7E5WBQ5"/>
<proteinExistence type="predicted"/>